<keyword evidence="5" id="KW-1185">Reference proteome</keyword>
<dbReference type="InterPro" id="IPR027417">
    <property type="entry name" value="P-loop_NTPase"/>
</dbReference>
<dbReference type="GO" id="GO:0051782">
    <property type="term" value="P:negative regulation of cell division"/>
    <property type="evidence" value="ECO:0007669"/>
    <property type="project" value="TreeGrafter"/>
</dbReference>
<dbReference type="Pfam" id="PF01656">
    <property type="entry name" value="CbiA"/>
    <property type="match status" value="1"/>
</dbReference>
<evidence type="ECO:0000259" key="3">
    <source>
        <dbReference type="Pfam" id="PF01656"/>
    </source>
</evidence>
<evidence type="ECO:0000256" key="2">
    <source>
        <dbReference type="ARBA" id="ARBA00022840"/>
    </source>
</evidence>
<dbReference type="STRING" id="298386.PBPRA2498"/>
<dbReference type="PANTHER" id="PTHR43384:SF6">
    <property type="entry name" value="SEPTUM SITE-DETERMINING PROTEIN MIND HOMOLOG, CHLOROPLASTIC"/>
    <property type="match status" value="1"/>
</dbReference>
<proteinExistence type="predicted"/>
<dbReference type="AlphaFoldDB" id="Q6LP96"/>
<dbReference type="HOGENOM" id="CLU_672572_0_0_6"/>
<dbReference type="GO" id="GO:0016887">
    <property type="term" value="F:ATP hydrolysis activity"/>
    <property type="evidence" value="ECO:0007669"/>
    <property type="project" value="TreeGrafter"/>
</dbReference>
<sequence length="421" mass="47345">MFDLAKAISQTTEKSREHQGPTGCTLFYQTDACLNLVQEVFRFEGWQAPDCLKNQSQGTDYSYKKNNKLEHSTLQEIIILELNQSTNVVDDAKSFASRLPNHKGVVVIGKEDAITTLRGLKEMGFYYLFWPANKQEITDFLRHVHSNQQRFAGVSQNRKAKRVAVLGSKGGVGNTVISAELAACLAHSGAETILIDHQYAFSNIDIVLGLKQFQKQDANNLALQLHDMDEATASDYLIKVTDHLRLLAIEGNEPTSTLQSYTDSINDLLMRQANFIIEDFSGSVDFSLNLHQLVERHDVMIIVVEPTVSSVRSARFRIEQIEEISLTNSLDIRVLTFMNVHRPDVAFSLTGEEVSTYLGRVVDVTLQYDKRFASLLLDGKRLHKLEKSAAGPFNDMALLLHGKTLRNHRSSMAKLKGLFKR</sequence>
<protein>
    <recommendedName>
        <fullName evidence="3">CobQ/CobB/MinD/ParA nucleotide binding domain-containing protein</fullName>
    </recommendedName>
</protein>
<dbReference type="GO" id="GO:0005829">
    <property type="term" value="C:cytosol"/>
    <property type="evidence" value="ECO:0007669"/>
    <property type="project" value="TreeGrafter"/>
</dbReference>
<evidence type="ECO:0000256" key="1">
    <source>
        <dbReference type="ARBA" id="ARBA00022741"/>
    </source>
</evidence>
<dbReference type="SUPFAM" id="SSF52540">
    <property type="entry name" value="P-loop containing nucleoside triphosphate hydrolases"/>
    <property type="match status" value="1"/>
</dbReference>
<feature type="domain" description="CobQ/CobB/MinD/ParA nucleotide binding" evidence="3">
    <location>
        <begin position="163"/>
        <end position="274"/>
    </location>
</feature>
<dbReference type="GO" id="GO:0005524">
    <property type="term" value="F:ATP binding"/>
    <property type="evidence" value="ECO:0007669"/>
    <property type="project" value="UniProtKB-KW"/>
</dbReference>
<dbReference type="KEGG" id="ppr:PBPRA2498"/>
<keyword evidence="2" id="KW-0067">ATP-binding</keyword>
<dbReference type="Gene3D" id="3.40.50.2300">
    <property type="match status" value="1"/>
</dbReference>
<name>Q6LP96_PHOPR</name>
<reference evidence="5" key="1">
    <citation type="journal article" date="2005" name="Science">
        <title>Life at depth: Photobacterium profundum genome sequence and expression analysis.</title>
        <authorList>
            <person name="Vezzi A."/>
            <person name="Campanaro S."/>
            <person name="D'Angelo M."/>
            <person name="Simonato F."/>
            <person name="Vitulo N."/>
            <person name="Lauro F.M."/>
            <person name="Cestaro A."/>
            <person name="Malacrida G."/>
            <person name="Simionati B."/>
            <person name="Cannata N."/>
            <person name="Romualdi C."/>
            <person name="Bartlett D.H."/>
            <person name="Valle G."/>
        </authorList>
    </citation>
    <scope>NUCLEOTIDE SEQUENCE [LARGE SCALE GENOMIC DNA]</scope>
    <source>
        <strain evidence="5">ATCC BAA-1253 / SS9</strain>
    </source>
</reference>
<accession>Q6LP96</accession>
<gene>
    <name evidence="4" type="ordered locus">PBPRA2498</name>
</gene>
<dbReference type="eggNOG" id="COG0455">
    <property type="taxonomic scope" value="Bacteria"/>
</dbReference>
<dbReference type="PANTHER" id="PTHR43384">
    <property type="entry name" value="SEPTUM SITE-DETERMINING PROTEIN MIND HOMOLOG, CHLOROPLASTIC-RELATED"/>
    <property type="match status" value="1"/>
</dbReference>
<keyword evidence="1" id="KW-0547">Nucleotide-binding</keyword>
<evidence type="ECO:0000313" key="5">
    <source>
        <dbReference type="Proteomes" id="UP000000593"/>
    </source>
</evidence>
<dbReference type="InterPro" id="IPR002586">
    <property type="entry name" value="CobQ/CobB/MinD/ParA_Nub-bd_dom"/>
</dbReference>
<dbReference type="Proteomes" id="UP000000593">
    <property type="component" value="Chromosome 1"/>
</dbReference>
<organism evidence="4 5">
    <name type="scientific">Photobacterium profundum (strain SS9)</name>
    <dbReference type="NCBI Taxonomy" id="298386"/>
    <lineage>
        <taxon>Bacteria</taxon>
        <taxon>Pseudomonadati</taxon>
        <taxon>Pseudomonadota</taxon>
        <taxon>Gammaproteobacteria</taxon>
        <taxon>Vibrionales</taxon>
        <taxon>Vibrionaceae</taxon>
        <taxon>Photobacterium</taxon>
    </lineage>
</organism>
<evidence type="ECO:0000313" key="4">
    <source>
        <dbReference type="EMBL" id="CAG20880.1"/>
    </source>
</evidence>
<dbReference type="Gene3D" id="3.40.50.300">
    <property type="entry name" value="P-loop containing nucleotide triphosphate hydrolases"/>
    <property type="match status" value="1"/>
</dbReference>
<dbReference type="InterPro" id="IPR050625">
    <property type="entry name" value="ParA/MinD_ATPase"/>
</dbReference>
<dbReference type="GO" id="GO:0009898">
    <property type="term" value="C:cytoplasmic side of plasma membrane"/>
    <property type="evidence" value="ECO:0007669"/>
    <property type="project" value="TreeGrafter"/>
</dbReference>
<dbReference type="EMBL" id="CR378671">
    <property type="protein sequence ID" value="CAG20880.1"/>
    <property type="molecule type" value="Genomic_DNA"/>
</dbReference>
<dbReference type="RefSeq" id="WP_011219163.1">
    <property type="nucleotide sequence ID" value="NC_006370.1"/>
</dbReference>